<comment type="caution">
    <text evidence="1">The sequence shown here is derived from an EMBL/GenBank/DDBJ whole genome shotgun (WGS) entry which is preliminary data.</text>
</comment>
<reference evidence="1" key="1">
    <citation type="submission" date="2019-10" db="EMBL/GenBank/DDBJ databases">
        <title>Conservation and host-specific expression of non-tandemly repeated heterogenous ribosome RNA gene in arbuscular mycorrhizal fungi.</title>
        <authorList>
            <person name="Maeda T."/>
            <person name="Kobayashi Y."/>
            <person name="Nakagawa T."/>
            <person name="Ezawa T."/>
            <person name="Yamaguchi K."/>
            <person name="Bino T."/>
            <person name="Nishimoto Y."/>
            <person name="Shigenobu S."/>
            <person name="Kawaguchi M."/>
        </authorList>
    </citation>
    <scope>NUCLEOTIDE SEQUENCE</scope>
    <source>
        <strain evidence="1">HR1</strain>
    </source>
</reference>
<evidence type="ECO:0000313" key="1">
    <source>
        <dbReference type="EMBL" id="GES75695.1"/>
    </source>
</evidence>
<evidence type="ECO:0000313" key="2">
    <source>
        <dbReference type="Proteomes" id="UP000615446"/>
    </source>
</evidence>
<organism evidence="1 2">
    <name type="scientific">Rhizophagus clarus</name>
    <dbReference type="NCBI Taxonomy" id="94130"/>
    <lineage>
        <taxon>Eukaryota</taxon>
        <taxon>Fungi</taxon>
        <taxon>Fungi incertae sedis</taxon>
        <taxon>Mucoromycota</taxon>
        <taxon>Glomeromycotina</taxon>
        <taxon>Glomeromycetes</taxon>
        <taxon>Glomerales</taxon>
        <taxon>Glomeraceae</taxon>
        <taxon>Rhizophagus</taxon>
    </lineage>
</organism>
<dbReference type="Proteomes" id="UP000615446">
    <property type="component" value="Unassembled WGS sequence"/>
</dbReference>
<dbReference type="EMBL" id="BLAL01000017">
    <property type="protein sequence ID" value="GES75695.1"/>
    <property type="molecule type" value="Genomic_DNA"/>
</dbReference>
<dbReference type="AlphaFoldDB" id="A0A8H3QCL1"/>
<sequence length="79" mass="9379">MKKLFSKIKTQYRPITSFSDIRNEIRRWNIIITAAEVTNCDSIWLPGHFIGLEASDRQNYKNFKDMERIILTIIVSILY</sequence>
<gene>
    <name evidence="1" type="ORF">RCL2_000311500</name>
</gene>
<name>A0A8H3QCL1_9GLOM</name>
<protein>
    <submittedName>
        <fullName evidence="1">Uncharacterized protein</fullName>
    </submittedName>
</protein>
<accession>A0A8H3QCL1</accession>
<proteinExistence type="predicted"/>